<dbReference type="SMART" id="SM01252">
    <property type="entry name" value="KilA-N"/>
    <property type="match status" value="1"/>
</dbReference>
<dbReference type="InterPro" id="IPR018004">
    <property type="entry name" value="KilA/APSES_HTH"/>
</dbReference>
<proteinExistence type="predicted"/>
<evidence type="ECO:0000259" key="1">
    <source>
        <dbReference type="PROSITE" id="PS51301"/>
    </source>
</evidence>
<comment type="caution">
    <text evidence="2">The sequence shown here is derived from an EMBL/GenBank/DDBJ whole genome shotgun (WGS) entry which is preliminary data.</text>
</comment>
<evidence type="ECO:0000313" key="2">
    <source>
        <dbReference type="EMBL" id="KKL84356.1"/>
    </source>
</evidence>
<feature type="domain" description="KilA-N" evidence="1">
    <location>
        <begin position="1"/>
        <end position="98"/>
    </location>
</feature>
<dbReference type="EMBL" id="LAZR01021720">
    <property type="protein sequence ID" value="KKL84356.1"/>
    <property type="molecule type" value="Genomic_DNA"/>
</dbReference>
<dbReference type="PROSITE" id="PS51301">
    <property type="entry name" value="KILA_N"/>
    <property type="match status" value="1"/>
</dbReference>
<name>A0A0F9G1N3_9ZZZZ</name>
<organism evidence="2">
    <name type="scientific">marine sediment metagenome</name>
    <dbReference type="NCBI Taxonomy" id="412755"/>
    <lineage>
        <taxon>unclassified sequences</taxon>
        <taxon>metagenomes</taxon>
        <taxon>ecological metagenomes</taxon>
    </lineage>
</organism>
<reference evidence="2" key="1">
    <citation type="journal article" date="2015" name="Nature">
        <title>Complex archaea that bridge the gap between prokaryotes and eukaryotes.</title>
        <authorList>
            <person name="Spang A."/>
            <person name="Saw J.H."/>
            <person name="Jorgensen S.L."/>
            <person name="Zaremba-Niedzwiedzka K."/>
            <person name="Martijn J."/>
            <person name="Lind A.E."/>
            <person name="van Eijk R."/>
            <person name="Schleper C."/>
            <person name="Guy L."/>
            <person name="Ettema T.J."/>
        </authorList>
    </citation>
    <scope>NUCLEOTIDE SEQUENCE</scope>
</reference>
<gene>
    <name evidence="2" type="ORF">LCGC14_1965550</name>
</gene>
<dbReference type="Pfam" id="PF04383">
    <property type="entry name" value="KilA-N"/>
    <property type="match status" value="1"/>
</dbReference>
<accession>A0A0F9G1N3</accession>
<protein>
    <recommendedName>
        <fullName evidence="1">KilA-N domain-containing protein</fullName>
    </recommendedName>
</protein>
<dbReference type="AlphaFoldDB" id="A0A0F9G1N3"/>
<dbReference type="InterPro" id="IPR017880">
    <property type="entry name" value="KilA_N"/>
</dbReference>
<sequence>MSSLVVADTQVNTDSEGRYCLNDLHKAAGGLSQHQPAKYFSNQQAQNLISEIGEHAVTRIRGRGKAQGTYVVEELVYAYAMWISPSFNLKVLRAYKQLQTQGIAVADHAAADLLANPLVYLERVLEQAKQLEAANRIAVAERNVAVNTIAKVSRTLKEVGRKLPNVNLNKLPSSLLKLGYFYRGSDGTYRVYRSKSHLFSEKFIEHKGWNVITPTEQGIQLQR</sequence>